<evidence type="ECO:0000313" key="8">
    <source>
        <dbReference type="EMBL" id="BDU71250.1"/>
    </source>
</evidence>
<evidence type="ECO:0000256" key="3">
    <source>
        <dbReference type="ARBA" id="ARBA00022748"/>
    </source>
</evidence>
<feature type="domain" description="ResB-like" evidence="7">
    <location>
        <begin position="267"/>
        <end position="340"/>
    </location>
</feature>
<protein>
    <recommendedName>
        <fullName evidence="7">ResB-like domain-containing protein</fullName>
    </recommendedName>
</protein>
<evidence type="ECO:0000259" key="7">
    <source>
        <dbReference type="Pfam" id="PF05140"/>
    </source>
</evidence>
<dbReference type="Pfam" id="PF05140">
    <property type="entry name" value="ResB"/>
    <property type="match status" value="1"/>
</dbReference>
<feature type="transmembrane region" description="Helical" evidence="6">
    <location>
        <begin position="100"/>
        <end position="120"/>
    </location>
</feature>
<evidence type="ECO:0000256" key="4">
    <source>
        <dbReference type="ARBA" id="ARBA00022989"/>
    </source>
</evidence>
<dbReference type="InterPro" id="IPR007816">
    <property type="entry name" value="ResB-like_domain"/>
</dbReference>
<feature type="transmembrane region" description="Helical" evidence="6">
    <location>
        <begin position="352"/>
        <end position="372"/>
    </location>
</feature>
<keyword evidence="5 6" id="KW-0472">Membrane</keyword>
<sequence length="389" mass="42578">MIKTYALRFWNGLASMQVTIVSMILLMALVVLCTLAQTDLGTFGAVKVYMRSFLVWRYFPGLAFPLPIFPGGALVGLVLVFNLSLAGIRRLEANWSKCGLWLAHGGLILLVAGEFSTGAFQVETNMSIENGQTVNWLESPRDFELTVTDVTNPALPQAYGVPESLLAKGKDVPLPGTPLTIRVKKFYPNATLTRLGPGDPPPLATQGVGTGVKVAEAPLAATETEVNMVTAIVEPMAGGHSYGTWLASNGIGAPQSFIHEGHTYTLGVHNRRYYLPYSITLKKFSHDVYPGTQIPKNFSSLVHISDPTRGEERDVLISMNQPLRYDGRAFYQASFGKGDQLSILQVVKNPGWLIPYISCTLITLGLLIHFGITLRRSMKKRHETQQVTA</sequence>
<keyword evidence="3" id="KW-0201">Cytochrome c-type biogenesis</keyword>
<feature type="transmembrane region" description="Helical" evidence="6">
    <location>
        <begin position="68"/>
        <end position="88"/>
    </location>
</feature>
<dbReference type="Proteomes" id="UP001238179">
    <property type="component" value="Chromosome"/>
</dbReference>
<comment type="subcellular location">
    <subcellularLocation>
        <location evidence="1">Membrane</location>
        <topology evidence="1">Multi-pass membrane protein</topology>
    </subcellularLocation>
</comment>
<dbReference type="RefSeq" id="WP_316414136.1">
    <property type="nucleotide sequence ID" value="NZ_AP027080.1"/>
</dbReference>
<evidence type="ECO:0000313" key="9">
    <source>
        <dbReference type="Proteomes" id="UP001238179"/>
    </source>
</evidence>
<dbReference type="GO" id="GO:0016020">
    <property type="term" value="C:membrane"/>
    <property type="evidence" value="ECO:0007669"/>
    <property type="project" value="UniProtKB-SubCell"/>
</dbReference>
<keyword evidence="2 6" id="KW-0812">Transmembrane</keyword>
<keyword evidence="9" id="KW-1185">Reference proteome</keyword>
<dbReference type="EMBL" id="AP027080">
    <property type="protein sequence ID" value="BDU71250.1"/>
    <property type="molecule type" value="Genomic_DNA"/>
</dbReference>
<evidence type="ECO:0000256" key="2">
    <source>
        <dbReference type="ARBA" id="ARBA00022692"/>
    </source>
</evidence>
<reference evidence="9" key="1">
    <citation type="journal article" date="2023" name="Int. J. Syst. Evol. Microbiol.">
        <title>Mesoterricola silvestris gen. nov., sp. nov., Mesoterricola sediminis sp. nov., Geothrix oryzae sp. nov., Geothrix edaphica sp. nov., Geothrix rubra sp. nov., and Geothrix limicola sp. nov., six novel members of Acidobacteriota isolated from soils.</title>
        <authorList>
            <person name="Itoh H."/>
            <person name="Sugisawa Y."/>
            <person name="Mise K."/>
            <person name="Xu Z."/>
            <person name="Kuniyasu M."/>
            <person name="Ushijima N."/>
            <person name="Kawano K."/>
            <person name="Kobayashi E."/>
            <person name="Shiratori Y."/>
            <person name="Masuda Y."/>
            <person name="Senoo K."/>
        </authorList>
    </citation>
    <scope>NUCLEOTIDE SEQUENCE [LARGE SCALE GENOMIC DNA]</scope>
    <source>
        <strain evidence="9">W79</strain>
    </source>
</reference>
<accession>A0AA48GNG4</accession>
<name>A0AA48GNG4_9BACT</name>
<organism evidence="8 9">
    <name type="scientific">Mesoterricola silvestris</name>
    <dbReference type="NCBI Taxonomy" id="2927979"/>
    <lineage>
        <taxon>Bacteria</taxon>
        <taxon>Pseudomonadati</taxon>
        <taxon>Acidobacteriota</taxon>
        <taxon>Holophagae</taxon>
        <taxon>Holophagales</taxon>
        <taxon>Holophagaceae</taxon>
        <taxon>Mesoterricola</taxon>
    </lineage>
</organism>
<proteinExistence type="predicted"/>
<evidence type="ECO:0000256" key="6">
    <source>
        <dbReference type="SAM" id="Phobius"/>
    </source>
</evidence>
<dbReference type="AlphaFoldDB" id="A0AA48GNG4"/>
<dbReference type="InterPro" id="IPR023494">
    <property type="entry name" value="Cyt_c_bgen_Ccs1/CcsB/ResB"/>
</dbReference>
<keyword evidence="4 6" id="KW-1133">Transmembrane helix</keyword>
<gene>
    <name evidence="8" type="ORF">METEAL_04240</name>
</gene>
<evidence type="ECO:0000256" key="5">
    <source>
        <dbReference type="ARBA" id="ARBA00023136"/>
    </source>
</evidence>
<dbReference type="KEGG" id="msil:METEAL_04240"/>
<dbReference type="GO" id="GO:0017004">
    <property type="term" value="P:cytochrome complex assembly"/>
    <property type="evidence" value="ECO:0007669"/>
    <property type="project" value="UniProtKB-KW"/>
</dbReference>
<evidence type="ECO:0000256" key="1">
    <source>
        <dbReference type="ARBA" id="ARBA00004141"/>
    </source>
</evidence>
<dbReference type="PANTHER" id="PTHR31566">
    <property type="entry name" value="CYTOCHROME C BIOGENESIS PROTEIN CCS1, CHLOROPLASTIC"/>
    <property type="match status" value="1"/>
</dbReference>